<dbReference type="InterPro" id="IPR036374">
    <property type="entry name" value="OxRdtase_Mopterin-bd_sf"/>
</dbReference>
<name>A0ABV6ITX8_9PROT</name>
<keyword evidence="3" id="KW-1185">Reference proteome</keyword>
<dbReference type="SUPFAM" id="SSF56524">
    <property type="entry name" value="Oxidoreductase molybdopterin-binding domain"/>
    <property type="match status" value="1"/>
</dbReference>
<dbReference type="Pfam" id="PF00174">
    <property type="entry name" value="Oxidored_molyb"/>
    <property type="match status" value="1"/>
</dbReference>
<reference evidence="2 3" key="1">
    <citation type="submission" date="2024-09" db="EMBL/GenBank/DDBJ databases">
        <authorList>
            <person name="Sun Q."/>
            <person name="Mori K."/>
        </authorList>
    </citation>
    <scope>NUCLEOTIDE SEQUENCE [LARGE SCALE GENOMIC DNA]</scope>
    <source>
        <strain evidence="2 3">CCM 7468</strain>
    </source>
</reference>
<evidence type="ECO:0000259" key="1">
    <source>
        <dbReference type="Pfam" id="PF00174"/>
    </source>
</evidence>
<accession>A0ABV6ITX8</accession>
<evidence type="ECO:0000313" key="2">
    <source>
        <dbReference type="EMBL" id="MFC0386891.1"/>
    </source>
</evidence>
<organism evidence="2 3">
    <name type="scientific">Muricoccus vinaceus</name>
    <dbReference type="NCBI Taxonomy" id="424704"/>
    <lineage>
        <taxon>Bacteria</taxon>
        <taxon>Pseudomonadati</taxon>
        <taxon>Pseudomonadota</taxon>
        <taxon>Alphaproteobacteria</taxon>
        <taxon>Acetobacterales</taxon>
        <taxon>Roseomonadaceae</taxon>
        <taxon>Muricoccus</taxon>
    </lineage>
</organism>
<dbReference type="EMBL" id="JBHLVZ010000043">
    <property type="protein sequence ID" value="MFC0386891.1"/>
    <property type="molecule type" value="Genomic_DNA"/>
</dbReference>
<evidence type="ECO:0000313" key="3">
    <source>
        <dbReference type="Proteomes" id="UP001589789"/>
    </source>
</evidence>
<sequence length="173" mass="19019">MIAGVQPRIGRRRLGLLLGLLPVRSWARELPGRTQPAILTVSGRIRRRNEGDRAVFDRPMLHALGSASITTQTPWYDAPVRFDGVPLASVMEAVGAAGTTVTAIALNDYSTDIPMPDLTRFDVLLATHRNGVPMPANDRGPLFIVYPYDANPVLRSPLYYGRSAWSVSQLIVR</sequence>
<comment type="caution">
    <text evidence="2">The sequence shown here is derived from an EMBL/GenBank/DDBJ whole genome shotgun (WGS) entry which is preliminary data.</text>
</comment>
<dbReference type="Proteomes" id="UP001589789">
    <property type="component" value="Unassembled WGS sequence"/>
</dbReference>
<feature type="domain" description="Oxidoreductase molybdopterin-binding" evidence="1">
    <location>
        <begin position="73"/>
        <end position="147"/>
    </location>
</feature>
<dbReference type="RefSeq" id="WP_377051807.1">
    <property type="nucleotide sequence ID" value="NZ_JBHLVZ010000043.1"/>
</dbReference>
<dbReference type="InterPro" id="IPR000572">
    <property type="entry name" value="OxRdtase_Mopterin-bd_dom"/>
</dbReference>
<protein>
    <submittedName>
        <fullName evidence="2">Molybdopterin-dependent oxidoreductase</fullName>
    </submittedName>
</protein>
<gene>
    <name evidence="2" type="ORF">ACFFIC_15240</name>
</gene>
<proteinExistence type="predicted"/>
<dbReference type="Gene3D" id="3.90.420.10">
    <property type="entry name" value="Oxidoreductase, molybdopterin-binding domain"/>
    <property type="match status" value="1"/>
</dbReference>